<dbReference type="Proteomes" id="UP000321947">
    <property type="component" value="Unassembled WGS sequence"/>
</dbReference>
<name>A0A5D3DQ93_CUCMM</name>
<evidence type="ECO:0000313" key="1">
    <source>
        <dbReference type="EMBL" id="TYK25851.1"/>
    </source>
</evidence>
<proteinExistence type="predicted"/>
<gene>
    <name evidence="1" type="ORF">E5676_scaffold436G00630</name>
</gene>
<evidence type="ECO:0000313" key="2">
    <source>
        <dbReference type="Proteomes" id="UP000321947"/>
    </source>
</evidence>
<dbReference type="EMBL" id="SSTD01003661">
    <property type="protein sequence ID" value="TYK25851.1"/>
    <property type="molecule type" value="Genomic_DNA"/>
</dbReference>
<sequence length="230" mass="26006">MDLCRETMWNTPNDDIQYTKLKKVDRIYDFLAELNPKLDIVYGCILGQRPLPSLMELCFEVFFEEDCTNVMCKLTTPATDSTAFSVQSSTHDNDKNNGKPIPVCEHYKKQWHTKDQYWKLHSHPLGGKKRSFNKKQNSGCAHVSETTTISTSQQTESTASQTKTPILGAITQPGYELGRMIVTAWHSGGLYILDEDNFSSSISRASLLSSYFGTSEHDCKTSSFLFFTTI</sequence>
<protein>
    <submittedName>
        <fullName evidence="1">Beta-galactosidase</fullName>
    </submittedName>
</protein>
<reference evidence="1 2" key="1">
    <citation type="submission" date="2019-08" db="EMBL/GenBank/DDBJ databases">
        <title>Draft genome sequences of two oriental melons (Cucumis melo L. var makuwa).</title>
        <authorList>
            <person name="Kwon S.-Y."/>
        </authorList>
    </citation>
    <scope>NUCLEOTIDE SEQUENCE [LARGE SCALE GENOMIC DNA]</scope>
    <source>
        <strain evidence="2">cv. Chang Bougi</strain>
        <tissue evidence="1">Leaf</tissue>
    </source>
</reference>
<comment type="caution">
    <text evidence="1">The sequence shown here is derived from an EMBL/GenBank/DDBJ whole genome shotgun (WGS) entry which is preliminary data.</text>
</comment>
<dbReference type="AlphaFoldDB" id="A0A5D3DQ93"/>
<accession>A0A5D3DQ93</accession>
<dbReference type="PANTHER" id="PTHR34222">
    <property type="entry name" value="GAG_PRE-INTEGRS DOMAIN-CONTAINING PROTEIN"/>
    <property type="match status" value="1"/>
</dbReference>
<organism evidence="1 2">
    <name type="scientific">Cucumis melo var. makuwa</name>
    <name type="common">Oriental melon</name>
    <dbReference type="NCBI Taxonomy" id="1194695"/>
    <lineage>
        <taxon>Eukaryota</taxon>
        <taxon>Viridiplantae</taxon>
        <taxon>Streptophyta</taxon>
        <taxon>Embryophyta</taxon>
        <taxon>Tracheophyta</taxon>
        <taxon>Spermatophyta</taxon>
        <taxon>Magnoliopsida</taxon>
        <taxon>eudicotyledons</taxon>
        <taxon>Gunneridae</taxon>
        <taxon>Pentapetalae</taxon>
        <taxon>rosids</taxon>
        <taxon>fabids</taxon>
        <taxon>Cucurbitales</taxon>
        <taxon>Cucurbitaceae</taxon>
        <taxon>Benincaseae</taxon>
        <taxon>Cucumis</taxon>
    </lineage>
</organism>
<dbReference type="PANTHER" id="PTHR34222:SF79">
    <property type="entry name" value="RETROVIRUS-RELATED POL POLYPROTEIN FROM TRANSPOSON TNT 1-94"/>
    <property type="match status" value="1"/>
</dbReference>